<dbReference type="RefSeq" id="XP_014679072.1">
    <property type="nucleotide sequence ID" value="XM_014823586.1"/>
</dbReference>
<dbReference type="Pfam" id="PF05733">
    <property type="entry name" value="Tenui_N"/>
    <property type="match status" value="1"/>
</dbReference>
<protein>
    <submittedName>
        <fullName evidence="2">Uncharacterized protein LOC106818917</fullName>
    </submittedName>
</protein>
<dbReference type="GeneID" id="106818917"/>
<sequence>MARFNGYSSATIRSVFRRKAYEMELAASPGELDENVLTRRASSRVERDLTQICIIILVRGTKAINNTRTMKDGSRVIELARLYNIEAGKTDDTGSETLTFGRIAAAHPDIMGMTLLNLLRTSPDAYQYLERTMHLPLTLQFPSAISIIPLEWRDYRVEHLVWSVKFSQTIAGVATAKKLKETRDMATKFWRLAAKATDFTEEAKHEIMQKLNVAAPSVRYAFDLVEDESC</sequence>
<reference evidence="2" key="1">
    <citation type="submission" date="2025-08" db="UniProtKB">
        <authorList>
            <consortium name="RefSeq"/>
        </authorList>
    </citation>
    <scope>IDENTIFICATION</scope>
</reference>
<keyword evidence="1" id="KW-1185">Reference proteome</keyword>
<dbReference type="Proteomes" id="UP000695022">
    <property type="component" value="Unplaced"/>
</dbReference>
<dbReference type="InterPro" id="IPR009522">
    <property type="entry name" value="Capsid_Phlebovir/Tenuivir"/>
</dbReference>
<name>A0ABM1F3Q1_PRICU</name>
<gene>
    <name evidence="2" type="primary">LOC106818917</name>
</gene>
<accession>A0ABM1F3Q1</accession>
<evidence type="ECO:0000313" key="1">
    <source>
        <dbReference type="Proteomes" id="UP000695022"/>
    </source>
</evidence>
<evidence type="ECO:0000313" key="2">
    <source>
        <dbReference type="RefSeq" id="XP_014679072.1"/>
    </source>
</evidence>
<organism evidence="1 2">
    <name type="scientific">Priapulus caudatus</name>
    <name type="common">Priapulid worm</name>
    <dbReference type="NCBI Taxonomy" id="37621"/>
    <lineage>
        <taxon>Eukaryota</taxon>
        <taxon>Metazoa</taxon>
        <taxon>Ecdysozoa</taxon>
        <taxon>Scalidophora</taxon>
        <taxon>Priapulida</taxon>
        <taxon>Priapulimorpha</taxon>
        <taxon>Priapulimorphida</taxon>
        <taxon>Priapulidae</taxon>
        <taxon>Priapulus</taxon>
    </lineage>
</organism>
<proteinExistence type="predicted"/>